<dbReference type="AlphaFoldDB" id="A0A5C0B538"/>
<dbReference type="GO" id="GO:0003677">
    <property type="term" value="F:DNA binding"/>
    <property type="evidence" value="ECO:0007669"/>
    <property type="project" value="UniProtKB-KW"/>
</dbReference>
<keyword evidence="5" id="KW-1185">Reference proteome</keyword>
<dbReference type="Pfam" id="PF00486">
    <property type="entry name" value="Trans_reg_C"/>
    <property type="match status" value="1"/>
</dbReference>
<dbReference type="OrthoDB" id="8776242at2"/>
<organism evidence="4 5">
    <name type="scientific">Pigmentiphaga aceris</name>
    <dbReference type="NCBI Taxonomy" id="1940612"/>
    <lineage>
        <taxon>Bacteria</taxon>
        <taxon>Pseudomonadati</taxon>
        <taxon>Pseudomonadota</taxon>
        <taxon>Betaproteobacteria</taxon>
        <taxon>Burkholderiales</taxon>
        <taxon>Alcaligenaceae</taxon>
        <taxon>Pigmentiphaga</taxon>
    </lineage>
</organism>
<dbReference type="Gene3D" id="1.10.10.10">
    <property type="entry name" value="Winged helix-like DNA-binding domain superfamily/Winged helix DNA-binding domain"/>
    <property type="match status" value="1"/>
</dbReference>
<feature type="repeat" description="TPR" evidence="2">
    <location>
        <begin position="251"/>
        <end position="284"/>
    </location>
</feature>
<dbReference type="InterPro" id="IPR036388">
    <property type="entry name" value="WH-like_DNA-bd_sf"/>
</dbReference>
<reference evidence="4 5" key="1">
    <citation type="submission" date="2019-08" db="EMBL/GenBank/DDBJ databases">
        <title>Amphibian skin-associated Pigmentiphaga: genome sequence and occurrence across geography and hosts.</title>
        <authorList>
            <person name="Bletz M.C."/>
            <person name="Bunk B."/>
            <person name="Sproeer C."/>
            <person name="Biwer P."/>
            <person name="Reiter S."/>
            <person name="Rabemananjara F.C.E."/>
            <person name="Schulz S."/>
            <person name="Overmann J."/>
            <person name="Vences M."/>
        </authorList>
    </citation>
    <scope>NUCLEOTIDE SEQUENCE [LARGE SCALE GENOMIC DNA]</scope>
    <source>
        <strain evidence="4 5">Mada1488</strain>
    </source>
</reference>
<keyword evidence="2" id="KW-0802">TPR repeat</keyword>
<dbReference type="InterPro" id="IPR011990">
    <property type="entry name" value="TPR-like_helical_dom_sf"/>
</dbReference>
<dbReference type="RefSeq" id="WP_148818643.1">
    <property type="nucleotide sequence ID" value="NZ_CP043046.1"/>
</dbReference>
<dbReference type="Proteomes" id="UP000325161">
    <property type="component" value="Chromosome"/>
</dbReference>
<sequence>MNPNDDKPVMTPAMLGLDIDKNGFVHYQAAPLALARKEKGVLQLLLRDWPAMVAKASFAREVWAGEMSDESLARCVTSLRAALKGIAGIQIRAIYGQGYQLQIVPPALSVPGPVTETIAPPIAYSRLLDAARIAPVHAETLMHARTLIQRRTNSSLERAEALLRTLMTQAPDYAPAKIAFAECLGGQMSCGWGLTPADLDKGLRLLADVAKQSPQAAGLWSQTAHMLDGAWRFSEADRLHARARQTQVDDPSTHYHLGWHMLARGRSDDALHAFRDALALAPFSPALAIMVARAYTFLDQPDMALVYANKVYEEHPDSSQAYVFWLVCEASVNPRAALIDPLLDVKLDALSWSFAPPSVAYGLALCGASDAAAALIARSAGDNPSVRATYTSTQLLLGETEDAQQRVEAAAALGAGFLPIFLHSPGNRRLRDHPRYAAVHAAVFQHAPPPLPAI</sequence>
<dbReference type="InterPro" id="IPR016032">
    <property type="entry name" value="Sig_transdc_resp-reg_C-effctor"/>
</dbReference>
<dbReference type="SUPFAM" id="SSF46894">
    <property type="entry name" value="C-terminal effector domain of the bipartite response regulators"/>
    <property type="match status" value="1"/>
</dbReference>
<gene>
    <name evidence="4" type="ORF">FXN63_26350</name>
</gene>
<evidence type="ECO:0000313" key="4">
    <source>
        <dbReference type="EMBL" id="QEI08976.1"/>
    </source>
</evidence>
<dbReference type="InterPro" id="IPR001867">
    <property type="entry name" value="OmpR/PhoB-type_DNA-bd"/>
</dbReference>
<evidence type="ECO:0000256" key="2">
    <source>
        <dbReference type="PROSITE-ProRule" id="PRU00339"/>
    </source>
</evidence>
<dbReference type="GO" id="GO:0006355">
    <property type="term" value="P:regulation of DNA-templated transcription"/>
    <property type="evidence" value="ECO:0007669"/>
    <property type="project" value="InterPro"/>
</dbReference>
<evidence type="ECO:0000313" key="5">
    <source>
        <dbReference type="Proteomes" id="UP000325161"/>
    </source>
</evidence>
<dbReference type="PROSITE" id="PS50005">
    <property type="entry name" value="TPR"/>
    <property type="match status" value="1"/>
</dbReference>
<feature type="domain" description="OmpR/PhoB-type" evidence="3">
    <location>
        <begin position="31"/>
        <end position="101"/>
    </location>
</feature>
<evidence type="ECO:0000256" key="1">
    <source>
        <dbReference type="ARBA" id="ARBA00023125"/>
    </source>
</evidence>
<dbReference type="EMBL" id="CP043046">
    <property type="protein sequence ID" value="QEI08976.1"/>
    <property type="molecule type" value="Genomic_DNA"/>
</dbReference>
<dbReference type="InterPro" id="IPR019734">
    <property type="entry name" value="TPR_rpt"/>
</dbReference>
<proteinExistence type="predicted"/>
<name>A0A5C0B538_9BURK</name>
<evidence type="ECO:0000259" key="3">
    <source>
        <dbReference type="Pfam" id="PF00486"/>
    </source>
</evidence>
<dbReference type="GO" id="GO:0000160">
    <property type="term" value="P:phosphorelay signal transduction system"/>
    <property type="evidence" value="ECO:0007669"/>
    <property type="project" value="InterPro"/>
</dbReference>
<dbReference type="Gene3D" id="1.25.40.10">
    <property type="entry name" value="Tetratricopeptide repeat domain"/>
    <property type="match status" value="1"/>
</dbReference>
<keyword evidence="1" id="KW-0238">DNA-binding</keyword>
<protein>
    <recommendedName>
        <fullName evidence="3">OmpR/PhoB-type domain-containing protein</fullName>
    </recommendedName>
</protein>
<dbReference type="SUPFAM" id="SSF48452">
    <property type="entry name" value="TPR-like"/>
    <property type="match status" value="1"/>
</dbReference>
<dbReference type="KEGG" id="pacr:FXN63_26350"/>
<accession>A0A5C0B538</accession>